<keyword evidence="8" id="KW-1185">Reference proteome</keyword>
<evidence type="ECO:0000256" key="2">
    <source>
        <dbReference type="ARBA" id="ARBA00023015"/>
    </source>
</evidence>
<dbReference type="InterPro" id="IPR036388">
    <property type="entry name" value="WH-like_DNA-bd_sf"/>
</dbReference>
<comment type="caution">
    <text evidence="7">The sequence shown here is derived from an EMBL/GenBank/DDBJ whole genome shotgun (WGS) entry which is preliminary data.</text>
</comment>
<dbReference type="SUPFAM" id="SSF46785">
    <property type="entry name" value="Winged helix' DNA-binding domain"/>
    <property type="match status" value="1"/>
</dbReference>
<dbReference type="PANTHER" id="PTHR30346">
    <property type="entry name" value="TRANSCRIPTIONAL DUAL REGULATOR HCAR-RELATED"/>
    <property type="match status" value="1"/>
</dbReference>
<evidence type="ECO:0000313" key="8">
    <source>
        <dbReference type="Proteomes" id="UP000641152"/>
    </source>
</evidence>
<gene>
    <name evidence="7" type="ORF">EBB_23580</name>
</gene>
<dbReference type="Pfam" id="PF00126">
    <property type="entry name" value="HTH_1"/>
    <property type="match status" value="1"/>
</dbReference>
<proteinExistence type="inferred from homology"/>
<evidence type="ECO:0000256" key="4">
    <source>
        <dbReference type="ARBA" id="ARBA00023159"/>
    </source>
</evidence>
<dbReference type="PRINTS" id="PR00039">
    <property type="entry name" value="HTHLYSR"/>
</dbReference>
<reference evidence="7 8" key="1">
    <citation type="submission" date="2020-09" db="EMBL/GenBank/DDBJ databases">
        <title>Methylomonas albis sp. nov. and Methylomonas fluvii sp. nov.: Two cold-adapted methanotrophs from the River Elbe and an amended description of Methylovulum psychrotolerans strain Eb1.</title>
        <authorList>
            <person name="Bussmann I.K."/>
            <person name="Klings K.-W."/>
            <person name="Warnstedt J."/>
            <person name="Hoppert M."/>
            <person name="Saborowski A."/>
            <person name="Horn F."/>
            <person name="Liebner S."/>
        </authorList>
    </citation>
    <scope>NUCLEOTIDE SEQUENCE [LARGE SCALE GENOMIC DNA]</scope>
    <source>
        <strain evidence="7 8">EbB</strain>
    </source>
</reference>
<protein>
    <submittedName>
        <fullName evidence="7">LysR family transcriptional regulator</fullName>
    </submittedName>
</protein>
<accession>A0ABR9DK07</accession>
<dbReference type="Gene3D" id="1.10.10.10">
    <property type="entry name" value="Winged helix-like DNA-binding domain superfamily/Winged helix DNA-binding domain"/>
    <property type="match status" value="1"/>
</dbReference>
<dbReference type="EMBL" id="JACXST010000003">
    <property type="protein sequence ID" value="MBD9363407.1"/>
    <property type="molecule type" value="Genomic_DNA"/>
</dbReference>
<comment type="similarity">
    <text evidence="1">Belongs to the LysR transcriptional regulatory family.</text>
</comment>
<keyword evidence="3" id="KW-0238">DNA-binding</keyword>
<dbReference type="InterPro" id="IPR000847">
    <property type="entry name" value="LysR_HTH_N"/>
</dbReference>
<dbReference type="InterPro" id="IPR036390">
    <property type="entry name" value="WH_DNA-bd_sf"/>
</dbReference>
<dbReference type="RefSeq" id="WP_192396086.1">
    <property type="nucleotide sequence ID" value="NZ_CAJHIU010000003.1"/>
</dbReference>
<name>A0ABR9DK07_9GAMM</name>
<dbReference type="SUPFAM" id="SSF53850">
    <property type="entry name" value="Periplasmic binding protein-like II"/>
    <property type="match status" value="1"/>
</dbReference>
<dbReference type="Gene3D" id="3.40.190.10">
    <property type="entry name" value="Periplasmic binding protein-like II"/>
    <property type="match status" value="2"/>
</dbReference>
<dbReference type="PANTHER" id="PTHR30346:SF26">
    <property type="entry name" value="HYDROGEN PEROXIDE-INDUCIBLE GENES ACTIVATOR"/>
    <property type="match status" value="1"/>
</dbReference>
<evidence type="ECO:0000259" key="6">
    <source>
        <dbReference type="PROSITE" id="PS50931"/>
    </source>
</evidence>
<dbReference type="CDD" id="cd08411">
    <property type="entry name" value="PBP2_OxyR"/>
    <property type="match status" value="1"/>
</dbReference>
<organism evidence="7 8">
    <name type="scientific">Methylomonas fluvii</name>
    <dbReference type="NCBI Taxonomy" id="1854564"/>
    <lineage>
        <taxon>Bacteria</taxon>
        <taxon>Pseudomonadati</taxon>
        <taxon>Pseudomonadota</taxon>
        <taxon>Gammaproteobacteria</taxon>
        <taxon>Methylococcales</taxon>
        <taxon>Methylococcaceae</taxon>
        <taxon>Methylomonas</taxon>
    </lineage>
</organism>
<evidence type="ECO:0000256" key="3">
    <source>
        <dbReference type="ARBA" id="ARBA00023125"/>
    </source>
</evidence>
<dbReference type="PROSITE" id="PS50931">
    <property type="entry name" value="HTH_LYSR"/>
    <property type="match status" value="1"/>
</dbReference>
<dbReference type="Proteomes" id="UP000641152">
    <property type="component" value="Unassembled WGS sequence"/>
</dbReference>
<dbReference type="Pfam" id="PF03466">
    <property type="entry name" value="LysR_substrate"/>
    <property type="match status" value="1"/>
</dbReference>
<keyword evidence="4" id="KW-0010">Activator</keyword>
<evidence type="ECO:0000256" key="5">
    <source>
        <dbReference type="ARBA" id="ARBA00023163"/>
    </source>
</evidence>
<sequence>MNLRDLSYLVAVAELKNFSQAAEHCSISQPTLSTQIKKLEDYLGVDLFLREKNAVETTETCREILPIARRILDDARSIRQIAAHASDRHRNMLSLGAFPSLASYVLPEYVFRIKQHYPELKLQLVEEKTNALIALLLDKKLDAALLALPVEQANLESRTLFEDPFTLAVCADHPLAEQAEIDLNTVAKENLLLLDEGHCLRDQALKLCHPSRFVEHDFRASSLETLRFMVKNGVGVTLMPSVAVQPDDNDIRYIKIRQRPSRQIALVWIKNHPRSELLETLAGLLAYKPLP</sequence>
<dbReference type="InterPro" id="IPR005119">
    <property type="entry name" value="LysR_subst-bd"/>
</dbReference>
<keyword evidence="2" id="KW-0805">Transcription regulation</keyword>
<feature type="domain" description="HTH lysR-type" evidence="6">
    <location>
        <begin position="1"/>
        <end position="58"/>
    </location>
</feature>
<keyword evidence="5" id="KW-0804">Transcription</keyword>
<evidence type="ECO:0000256" key="1">
    <source>
        <dbReference type="ARBA" id="ARBA00009437"/>
    </source>
</evidence>
<evidence type="ECO:0000313" key="7">
    <source>
        <dbReference type="EMBL" id="MBD9363407.1"/>
    </source>
</evidence>